<reference evidence="4 5" key="2">
    <citation type="submission" date="2016-10" db="EMBL/GenBank/DDBJ databases">
        <authorList>
            <person name="Varghese N."/>
            <person name="Submissions S."/>
        </authorList>
    </citation>
    <scope>NUCLEOTIDE SEQUENCE [LARGE SCALE GENOMIC DNA]</scope>
    <source>
        <strain evidence="5">ATCC 20501</strain>
        <strain evidence="3 4">CGMCC 4.3529</strain>
    </source>
</reference>
<evidence type="ECO:0000313" key="3">
    <source>
        <dbReference type="EMBL" id="SFE28446.1"/>
    </source>
</evidence>
<dbReference type="AlphaFoldDB" id="A0A1H6DCQ6"/>
<dbReference type="NCBIfam" id="NF038175">
    <property type="entry name" value="IniB_NTERM"/>
    <property type="match status" value="1"/>
</dbReference>
<name>A0A1H6DCQ6_9PSEU</name>
<dbReference type="RefSeq" id="WP_093356098.1">
    <property type="nucleotide sequence ID" value="NZ_FNVB01000006.1"/>
</dbReference>
<dbReference type="SMR" id="A0A1H6DCQ6"/>
<dbReference type="EMBL" id="FOME01000010">
    <property type="protein sequence ID" value="SFE28446.1"/>
    <property type="molecule type" value="Genomic_DNA"/>
</dbReference>
<feature type="region of interest" description="Disordered" evidence="1">
    <location>
        <begin position="1"/>
        <end position="27"/>
    </location>
</feature>
<accession>A0A1H6DCQ6</accession>
<protein>
    <submittedName>
        <fullName evidence="2">Uncharacterized protein</fullName>
    </submittedName>
</protein>
<proteinExistence type="predicted"/>
<evidence type="ECO:0000313" key="5">
    <source>
        <dbReference type="Proteomes" id="UP000236729"/>
    </source>
</evidence>
<evidence type="ECO:0000313" key="2">
    <source>
        <dbReference type="EMBL" id="SEG83101.1"/>
    </source>
</evidence>
<organism evidence="2 5">
    <name type="scientific">Saccharopolyspora kobensis</name>
    <dbReference type="NCBI Taxonomy" id="146035"/>
    <lineage>
        <taxon>Bacteria</taxon>
        <taxon>Bacillati</taxon>
        <taxon>Actinomycetota</taxon>
        <taxon>Actinomycetes</taxon>
        <taxon>Pseudonocardiales</taxon>
        <taxon>Pseudonocardiaceae</taxon>
        <taxon>Saccharopolyspora</taxon>
    </lineage>
</organism>
<dbReference type="Proteomes" id="UP000236729">
    <property type="component" value="Unassembled WGS sequence"/>
</dbReference>
<dbReference type="InterPro" id="IPR049709">
    <property type="entry name" value="IniB-like_N"/>
</dbReference>
<dbReference type="Proteomes" id="UP000199690">
    <property type="component" value="Unassembled WGS sequence"/>
</dbReference>
<reference evidence="2" key="1">
    <citation type="submission" date="2016-10" db="EMBL/GenBank/DDBJ databases">
        <authorList>
            <person name="de Groot N.N."/>
        </authorList>
    </citation>
    <scope>NUCLEOTIDE SEQUENCE [LARGE SCALE GENOMIC DNA]</scope>
    <source>
        <strain evidence="2">ATCC 20501</strain>
    </source>
</reference>
<dbReference type="EMBL" id="FNVB01000006">
    <property type="protein sequence ID" value="SEG83101.1"/>
    <property type="molecule type" value="Genomic_DNA"/>
</dbReference>
<evidence type="ECO:0000313" key="4">
    <source>
        <dbReference type="Proteomes" id="UP000199690"/>
    </source>
</evidence>
<accession>A0A1I1Z9K3</accession>
<sequence>MMNPQHATGRAESSTPDPGTHSAGLPEEPTLYEFLTRLVSDPAARSAFDTDPQATLDQAGLGGMSATDVLHASSLVLDYAPVEVVTEYGRSLQSSVEKFAASSQAVAFNQLHPAHPLDQEEQSMLQNTPAQPEDFGKDNDVDATLPAPAPAPSNNTDVDVDIEQNDSHNLISIHHVLSDNSVGNDNIIGSVVGNTVGQVGDSLDLGDVTNTVGNAVTEVNSTATHVFDTSVDLTAGAGSLVYGDVTNVVGSTISGDTLNIVGDLNVGNVLGNVTNGDVTEIVSNAPVVGDVVTNVGDTVTNAPLVGDVVGNVAGGDISSVTGVVGDVTSVAGDLPVVGDVAGVAGGVVGEVPVVGDALGGVTGGDVSALPVDDVTAAVPAAPVEAVTDTVGSLPVVGEVADTATSALPLDLDGLL</sequence>
<gene>
    <name evidence="2" type="ORF">SAMN02982929_04197</name>
    <name evidence="3" type="ORF">SAMN05216506_110114</name>
</gene>
<keyword evidence="4" id="KW-1185">Reference proteome</keyword>
<feature type="region of interest" description="Disordered" evidence="1">
    <location>
        <begin position="121"/>
        <end position="157"/>
    </location>
</feature>
<evidence type="ECO:0000256" key="1">
    <source>
        <dbReference type="SAM" id="MobiDB-lite"/>
    </source>
</evidence>